<sequence length="268" mass="31271">MAQHWINKASVQAAIANALVGIIPATFVAIAAILVQINYANKQIALSDSVSIKQEIKDSLTWVRVKKQYSSDSLLAIKDLELNRLQIELATRKREDDIAQGNTLAEINRNQLKVFEAQLKIVNDNNRIQVLKNLNLFGSNLKKYGEIINSIDFVRRFDNDDIKSIHYVLSFLQNQSTNPILFENPDMLRKFHLEIYQINSYIGLANHIKDTLQYDNLYHDYETEKRVENNEIRVFYLKQKQFYESKLYKYLKIKSGQKVINDKIETQW</sequence>
<keyword evidence="3" id="KW-1185">Reference proteome</keyword>
<comment type="caution">
    <text evidence="2">The sequence shown here is derived from an EMBL/GenBank/DDBJ whole genome shotgun (WGS) entry which is preliminary data.</text>
</comment>
<feature type="transmembrane region" description="Helical" evidence="1">
    <location>
        <begin position="14"/>
        <end position="35"/>
    </location>
</feature>
<keyword evidence="1" id="KW-0812">Transmembrane</keyword>
<evidence type="ECO:0000256" key="1">
    <source>
        <dbReference type="SAM" id="Phobius"/>
    </source>
</evidence>
<evidence type="ECO:0000313" key="2">
    <source>
        <dbReference type="EMBL" id="MFD2935220.1"/>
    </source>
</evidence>
<reference evidence="3" key="1">
    <citation type="journal article" date="2019" name="Int. J. Syst. Evol. Microbiol.">
        <title>The Global Catalogue of Microorganisms (GCM) 10K type strain sequencing project: providing services to taxonomists for standard genome sequencing and annotation.</title>
        <authorList>
            <consortium name="The Broad Institute Genomics Platform"/>
            <consortium name="The Broad Institute Genome Sequencing Center for Infectious Disease"/>
            <person name="Wu L."/>
            <person name="Ma J."/>
        </authorList>
    </citation>
    <scope>NUCLEOTIDE SEQUENCE [LARGE SCALE GENOMIC DNA]</scope>
    <source>
        <strain evidence="3">KCTC 52490</strain>
    </source>
</reference>
<protein>
    <recommendedName>
        <fullName evidence="4">Phage protein</fullName>
    </recommendedName>
</protein>
<keyword evidence="1" id="KW-1133">Transmembrane helix</keyword>
<organism evidence="2 3">
    <name type="scientific">Spirosoma flavum</name>
    <dbReference type="NCBI Taxonomy" id="2048557"/>
    <lineage>
        <taxon>Bacteria</taxon>
        <taxon>Pseudomonadati</taxon>
        <taxon>Bacteroidota</taxon>
        <taxon>Cytophagia</taxon>
        <taxon>Cytophagales</taxon>
        <taxon>Cytophagaceae</taxon>
        <taxon>Spirosoma</taxon>
    </lineage>
</organism>
<proteinExistence type="predicted"/>
<evidence type="ECO:0008006" key="4">
    <source>
        <dbReference type="Google" id="ProtNLM"/>
    </source>
</evidence>
<evidence type="ECO:0000313" key="3">
    <source>
        <dbReference type="Proteomes" id="UP001597512"/>
    </source>
</evidence>
<name>A0ABW6AII0_9BACT</name>
<gene>
    <name evidence="2" type="ORF">ACFS25_15625</name>
</gene>
<keyword evidence="1" id="KW-0472">Membrane</keyword>
<accession>A0ABW6AII0</accession>
<dbReference type="Proteomes" id="UP001597512">
    <property type="component" value="Unassembled WGS sequence"/>
</dbReference>
<dbReference type="EMBL" id="JBHUOM010000012">
    <property type="protein sequence ID" value="MFD2935220.1"/>
    <property type="molecule type" value="Genomic_DNA"/>
</dbReference>
<dbReference type="RefSeq" id="WP_381502720.1">
    <property type="nucleotide sequence ID" value="NZ_JBHUOM010000012.1"/>
</dbReference>